<comment type="similarity">
    <text evidence="1">Belongs to the CNOT9 family.</text>
</comment>
<evidence type="ECO:0000256" key="1">
    <source>
        <dbReference type="ARBA" id="ARBA00006385"/>
    </source>
</evidence>
<sequence>MAESERVNFEELPNLPDEPWDWVEISLNLLSPLRNHSEESQRKRHRLRWMMKPRAVPQLILKLQEHREKESALRMLSSYLYEKRQEDRTNYYRTGLLLYHSFGTMTILIQELILVYRMMIHGHLTERAAMRLINVIILWQCIAANSKTRQEIVKCRMVNLLEPLVMFQSPFKVYDNVRAVVLSVFGIICQGREPNIIQWAIESNILDICCFSMETGNELNIVIGLNILESILREKLGMSWFLSSTCNIMRGKLLKMWENLVKVLAMHRCYWPRLLFHIIRCYILMCSDSRGHDIVRESLPHPLVDGTFCEILEEHCPLPEYRVIWRLLRQLLLIVGKEHSVNCTFCQRSFSNTIVQKNK</sequence>
<dbReference type="Proteomes" id="UP001346149">
    <property type="component" value="Unassembled WGS sequence"/>
</dbReference>
<evidence type="ECO:0000313" key="3">
    <source>
        <dbReference type="Proteomes" id="UP001346149"/>
    </source>
</evidence>
<protein>
    <submittedName>
        <fullName evidence="2">Uncharacterized protein</fullName>
    </submittedName>
</protein>
<dbReference type="GO" id="GO:0006402">
    <property type="term" value="P:mRNA catabolic process"/>
    <property type="evidence" value="ECO:0007669"/>
    <property type="project" value="InterPro"/>
</dbReference>
<proteinExistence type="inferred from homology"/>
<evidence type="ECO:0000313" key="2">
    <source>
        <dbReference type="EMBL" id="KAK4797549.1"/>
    </source>
</evidence>
<dbReference type="AlphaFoldDB" id="A0AAN7M4C4"/>
<dbReference type="InterPro" id="IPR007216">
    <property type="entry name" value="CNOT9"/>
</dbReference>
<dbReference type="InterPro" id="IPR016024">
    <property type="entry name" value="ARM-type_fold"/>
</dbReference>
<reference evidence="2 3" key="1">
    <citation type="journal article" date="2023" name="Hortic Res">
        <title>Pangenome of water caltrop reveals structural variations and asymmetric subgenome divergence after allopolyploidization.</title>
        <authorList>
            <person name="Zhang X."/>
            <person name="Chen Y."/>
            <person name="Wang L."/>
            <person name="Yuan Y."/>
            <person name="Fang M."/>
            <person name="Shi L."/>
            <person name="Lu R."/>
            <person name="Comes H.P."/>
            <person name="Ma Y."/>
            <person name="Chen Y."/>
            <person name="Huang G."/>
            <person name="Zhou Y."/>
            <person name="Zheng Z."/>
            <person name="Qiu Y."/>
        </authorList>
    </citation>
    <scope>NUCLEOTIDE SEQUENCE [LARGE SCALE GENOMIC DNA]</scope>
    <source>
        <strain evidence="2">F231</strain>
    </source>
</reference>
<dbReference type="GO" id="GO:0030014">
    <property type="term" value="C:CCR4-NOT complex"/>
    <property type="evidence" value="ECO:0007669"/>
    <property type="project" value="InterPro"/>
</dbReference>
<dbReference type="PANTHER" id="PTHR12262">
    <property type="entry name" value="CCR4-NOT TRANSCRIPTION COMPLEX SUBUNIT 9"/>
    <property type="match status" value="1"/>
</dbReference>
<organism evidence="2 3">
    <name type="scientific">Trapa natans</name>
    <name type="common">Water chestnut</name>
    <dbReference type="NCBI Taxonomy" id="22666"/>
    <lineage>
        <taxon>Eukaryota</taxon>
        <taxon>Viridiplantae</taxon>
        <taxon>Streptophyta</taxon>
        <taxon>Embryophyta</taxon>
        <taxon>Tracheophyta</taxon>
        <taxon>Spermatophyta</taxon>
        <taxon>Magnoliopsida</taxon>
        <taxon>eudicotyledons</taxon>
        <taxon>Gunneridae</taxon>
        <taxon>Pentapetalae</taxon>
        <taxon>rosids</taxon>
        <taxon>malvids</taxon>
        <taxon>Myrtales</taxon>
        <taxon>Lythraceae</taxon>
        <taxon>Trapa</taxon>
    </lineage>
</organism>
<comment type="caution">
    <text evidence="2">The sequence shown here is derived from an EMBL/GenBank/DDBJ whole genome shotgun (WGS) entry which is preliminary data.</text>
</comment>
<accession>A0AAN7M4C4</accession>
<dbReference type="Gene3D" id="1.25.10.10">
    <property type="entry name" value="Leucine-rich Repeat Variant"/>
    <property type="match status" value="1"/>
</dbReference>
<dbReference type="SUPFAM" id="SSF48371">
    <property type="entry name" value="ARM repeat"/>
    <property type="match status" value="1"/>
</dbReference>
<dbReference type="Pfam" id="PF04078">
    <property type="entry name" value="Rcd1"/>
    <property type="match status" value="1"/>
</dbReference>
<name>A0AAN7M4C4_TRANT</name>
<dbReference type="EMBL" id="JAXQNO010000005">
    <property type="protein sequence ID" value="KAK4797549.1"/>
    <property type="molecule type" value="Genomic_DNA"/>
</dbReference>
<dbReference type="InterPro" id="IPR011989">
    <property type="entry name" value="ARM-like"/>
</dbReference>
<gene>
    <name evidence="2" type="ORF">SAY86_029875</name>
</gene>
<keyword evidence="3" id="KW-1185">Reference proteome</keyword>